<accession>A0A183GDZ2</accession>
<gene>
    <name evidence="1" type="ORF">HPBE_LOCUS20500</name>
</gene>
<organism evidence="2 3">
    <name type="scientific">Heligmosomoides polygyrus</name>
    <name type="common">Parasitic roundworm</name>
    <dbReference type="NCBI Taxonomy" id="6339"/>
    <lineage>
        <taxon>Eukaryota</taxon>
        <taxon>Metazoa</taxon>
        <taxon>Ecdysozoa</taxon>
        <taxon>Nematoda</taxon>
        <taxon>Chromadorea</taxon>
        <taxon>Rhabditida</taxon>
        <taxon>Rhabditina</taxon>
        <taxon>Rhabditomorpha</taxon>
        <taxon>Strongyloidea</taxon>
        <taxon>Heligmosomidae</taxon>
        <taxon>Heligmosomoides</taxon>
    </lineage>
</organism>
<dbReference type="Proteomes" id="UP000050761">
    <property type="component" value="Unassembled WGS sequence"/>
</dbReference>
<accession>A0A3P8AZQ6</accession>
<evidence type="ECO:0000313" key="1">
    <source>
        <dbReference type="EMBL" id="VDP20327.1"/>
    </source>
</evidence>
<evidence type="ECO:0000313" key="3">
    <source>
        <dbReference type="WBParaSite" id="HPBE_0002050101-mRNA-1"/>
    </source>
</evidence>
<evidence type="ECO:0000313" key="2">
    <source>
        <dbReference type="Proteomes" id="UP000050761"/>
    </source>
</evidence>
<reference evidence="1 2" key="1">
    <citation type="submission" date="2018-11" db="EMBL/GenBank/DDBJ databases">
        <authorList>
            <consortium name="Pathogen Informatics"/>
        </authorList>
    </citation>
    <scope>NUCLEOTIDE SEQUENCE [LARGE SCALE GENOMIC DNA]</scope>
</reference>
<dbReference type="EMBL" id="UZAH01032200">
    <property type="protein sequence ID" value="VDP20327.1"/>
    <property type="molecule type" value="Genomic_DNA"/>
</dbReference>
<dbReference type="AlphaFoldDB" id="A0A183GDZ2"/>
<name>A0A183GDZ2_HELPZ</name>
<reference evidence="3" key="2">
    <citation type="submission" date="2019-09" db="UniProtKB">
        <authorList>
            <consortium name="WormBaseParasite"/>
        </authorList>
    </citation>
    <scope>IDENTIFICATION</scope>
</reference>
<dbReference type="OrthoDB" id="418748at2759"/>
<proteinExistence type="predicted"/>
<dbReference type="WBParaSite" id="HPBE_0002050101-mRNA-1">
    <property type="protein sequence ID" value="HPBE_0002050101-mRNA-1"/>
    <property type="gene ID" value="HPBE_0002050101"/>
</dbReference>
<keyword evidence="2" id="KW-1185">Reference proteome</keyword>
<protein>
    <submittedName>
        <fullName evidence="3">Secreted protein</fullName>
    </submittedName>
</protein>
<sequence>MIPTATLGLRKMVAAVMAVSVMGRVMLMNHDRRLVTDAKVVPYETVATQHLPLICTLKLAPPRLRQVERCGPARINGGGWKRRSQLVAGILANGYLC</sequence>